<sequence>MQKILIPIITSLIGIAGLVGFISTEKAAPARTEDYAVLNVFQDGKRNYISLTVGSNPTQQREFHREKTEQRYDLAPILREMENLNQQGFELVNSSTAIIPAGVPDEITGGNPFYTFTFKRKLQK</sequence>
<dbReference type="RefSeq" id="WP_150903895.1">
    <property type="nucleotide sequence ID" value="NZ_VTWT01000005.1"/>
</dbReference>
<evidence type="ECO:0000313" key="2">
    <source>
        <dbReference type="Proteomes" id="UP000326570"/>
    </source>
</evidence>
<name>A0A5N1IZ10_9BACT</name>
<organism evidence="1 2">
    <name type="scientific">Adhaeribacter soli</name>
    <dbReference type="NCBI Taxonomy" id="2607655"/>
    <lineage>
        <taxon>Bacteria</taxon>
        <taxon>Pseudomonadati</taxon>
        <taxon>Bacteroidota</taxon>
        <taxon>Cytophagia</taxon>
        <taxon>Cytophagales</taxon>
        <taxon>Hymenobacteraceae</taxon>
        <taxon>Adhaeribacter</taxon>
    </lineage>
</organism>
<gene>
    <name evidence="1" type="ORF">F0P94_10805</name>
</gene>
<dbReference type="AlphaFoldDB" id="A0A5N1IZ10"/>
<accession>A0A5N1IZ10</accession>
<evidence type="ECO:0000313" key="1">
    <source>
        <dbReference type="EMBL" id="KAA9333729.1"/>
    </source>
</evidence>
<dbReference type="Proteomes" id="UP000326570">
    <property type="component" value="Unassembled WGS sequence"/>
</dbReference>
<protein>
    <submittedName>
        <fullName evidence="1">Uncharacterized protein</fullName>
    </submittedName>
</protein>
<proteinExistence type="predicted"/>
<dbReference type="EMBL" id="VTWT01000005">
    <property type="protein sequence ID" value="KAA9333729.1"/>
    <property type="molecule type" value="Genomic_DNA"/>
</dbReference>
<reference evidence="1 2" key="1">
    <citation type="submission" date="2019-09" db="EMBL/GenBank/DDBJ databases">
        <title>Genome sequence of Adhaeribacter sp. M2.</title>
        <authorList>
            <person name="Srinivasan S."/>
        </authorList>
    </citation>
    <scope>NUCLEOTIDE SEQUENCE [LARGE SCALE GENOMIC DNA]</scope>
    <source>
        <strain evidence="1 2">M2</strain>
    </source>
</reference>
<keyword evidence="2" id="KW-1185">Reference proteome</keyword>
<comment type="caution">
    <text evidence="1">The sequence shown here is derived from an EMBL/GenBank/DDBJ whole genome shotgun (WGS) entry which is preliminary data.</text>
</comment>